<protein>
    <submittedName>
        <fullName evidence="1">Uncharacterized protein</fullName>
    </submittedName>
</protein>
<organism evidence="1">
    <name type="scientific">Rhizophora mucronata</name>
    <name type="common">Asiatic mangrove</name>
    <dbReference type="NCBI Taxonomy" id="61149"/>
    <lineage>
        <taxon>Eukaryota</taxon>
        <taxon>Viridiplantae</taxon>
        <taxon>Streptophyta</taxon>
        <taxon>Embryophyta</taxon>
        <taxon>Tracheophyta</taxon>
        <taxon>Spermatophyta</taxon>
        <taxon>Magnoliopsida</taxon>
        <taxon>eudicotyledons</taxon>
        <taxon>Gunneridae</taxon>
        <taxon>Pentapetalae</taxon>
        <taxon>rosids</taxon>
        <taxon>fabids</taxon>
        <taxon>Malpighiales</taxon>
        <taxon>Rhizophoraceae</taxon>
        <taxon>Rhizophora</taxon>
    </lineage>
</organism>
<proteinExistence type="predicted"/>
<reference evidence="1" key="1">
    <citation type="submission" date="2018-02" db="EMBL/GenBank/DDBJ databases">
        <title>Rhizophora mucronata_Transcriptome.</title>
        <authorList>
            <person name="Meera S.P."/>
            <person name="Sreeshan A."/>
            <person name="Augustine A."/>
        </authorList>
    </citation>
    <scope>NUCLEOTIDE SEQUENCE</scope>
    <source>
        <tissue evidence="1">Leaf</tissue>
    </source>
</reference>
<name>A0A2P2MZE9_RHIMU</name>
<sequence length="36" mass="4285">MIKRKKKEVRNHAQLIQKAWPSKKPIIKIKFTKVLG</sequence>
<dbReference type="AlphaFoldDB" id="A0A2P2MZE9"/>
<evidence type="ECO:0000313" key="1">
    <source>
        <dbReference type="EMBL" id="MBX35595.1"/>
    </source>
</evidence>
<dbReference type="EMBL" id="GGEC01055111">
    <property type="protein sequence ID" value="MBX35595.1"/>
    <property type="molecule type" value="Transcribed_RNA"/>
</dbReference>
<accession>A0A2P2MZE9</accession>